<dbReference type="EMBL" id="GBXM01107722">
    <property type="protein sequence ID" value="JAH00855.1"/>
    <property type="molecule type" value="Transcribed_RNA"/>
</dbReference>
<reference evidence="1" key="1">
    <citation type="submission" date="2014-11" db="EMBL/GenBank/DDBJ databases">
        <authorList>
            <person name="Amaro Gonzalez C."/>
        </authorList>
    </citation>
    <scope>NUCLEOTIDE SEQUENCE</scope>
</reference>
<name>A0A0E9P9X6_ANGAN</name>
<proteinExistence type="predicted"/>
<evidence type="ECO:0000313" key="1">
    <source>
        <dbReference type="EMBL" id="JAH00855.1"/>
    </source>
</evidence>
<reference evidence="1" key="2">
    <citation type="journal article" date="2015" name="Fish Shellfish Immunol.">
        <title>Early steps in the European eel (Anguilla anguilla)-Vibrio vulnificus interaction in the gills: Role of the RtxA13 toxin.</title>
        <authorList>
            <person name="Callol A."/>
            <person name="Pajuelo D."/>
            <person name="Ebbesson L."/>
            <person name="Teles M."/>
            <person name="MacKenzie S."/>
            <person name="Amaro C."/>
        </authorList>
    </citation>
    <scope>NUCLEOTIDE SEQUENCE</scope>
</reference>
<sequence length="36" mass="3743">MAFNINTYPATSTLSVYSGHIVPNKGVCQASGTSLL</sequence>
<accession>A0A0E9P9X6</accession>
<organism evidence="1">
    <name type="scientific">Anguilla anguilla</name>
    <name type="common">European freshwater eel</name>
    <name type="synonym">Muraena anguilla</name>
    <dbReference type="NCBI Taxonomy" id="7936"/>
    <lineage>
        <taxon>Eukaryota</taxon>
        <taxon>Metazoa</taxon>
        <taxon>Chordata</taxon>
        <taxon>Craniata</taxon>
        <taxon>Vertebrata</taxon>
        <taxon>Euteleostomi</taxon>
        <taxon>Actinopterygii</taxon>
        <taxon>Neopterygii</taxon>
        <taxon>Teleostei</taxon>
        <taxon>Anguilliformes</taxon>
        <taxon>Anguillidae</taxon>
        <taxon>Anguilla</taxon>
    </lineage>
</organism>
<protein>
    <submittedName>
        <fullName evidence="1">Uncharacterized protein</fullName>
    </submittedName>
</protein>
<dbReference type="AlphaFoldDB" id="A0A0E9P9X6"/>